<keyword evidence="4" id="KW-0479">Metal-binding</keyword>
<dbReference type="GO" id="GO:0005975">
    <property type="term" value="P:carbohydrate metabolic process"/>
    <property type="evidence" value="ECO:0007669"/>
    <property type="project" value="InterPro"/>
</dbReference>
<evidence type="ECO:0000259" key="7">
    <source>
        <dbReference type="Pfam" id="PF00408"/>
    </source>
</evidence>
<evidence type="ECO:0000259" key="8">
    <source>
        <dbReference type="Pfam" id="PF02878"/>
    </source>
</evidence>
<name>A0A1F7GA79_9BACT</name>
<organism evidence="11 12">
    <name type="scientific">Candidatus Roizmanbacteria bacterium RIFCSPHIGHO2_01_FULL_39_12b</name>
    <dbReference type="NCBI Taxonomy" id="1802030"/>
    <lineage>
        <taxon>Bacteria</taxon>
        <taxon>Candidatus Roizmaniibacteriota</taxon>
    </lineage>
</organism>
<feature type="domain" description="Alpha-D-phosphohexomutase alpha/beta/alpha" evidence="8">
    <location>
        <begin position="11"/>
        <end position="128"/>
    </location>
</feature>
<dbReference type="GO" id="GO:0046872">
    <property type="term" value="F:metal ion binding"/>
    <property type="evidence" value="ECO:0007669"/>
    <property type="project" value="UniProtKB-KW"/>
</dbReference>
<dbReference type="SUPFAM" id="SSF53738">
    <property type="entry name" value="Phosphoglucomutase, first 3 domains"/>
    <property type="match status" value="3"/>
</dbReference>
<dbReference type="InterPro" id="IPR005841">
    <property type="entry name" value="Alpha-D-phosphohexomutase_SF"/>
</dbReference>
<dbReference type="Pfam" id="PF02878">
    <property type="entry name" value="PGM_PMM_I"/>
    <property type="match status" value="1"/>
</dbReference>
<comment type="caution">
    <text evidence="11">The sequence shown here is derived from an EMBL/GenBank/DDBJ whole genome shotgun (WGS) entry which is preliminary data.</text>
</comment>
<dbReference type="Gene3D" id="3.30.310.50">
    <property type="entry name" value="Alpha-D-phosphohexomutase, C-terminal domain"/>
    <property type="match status" value="1"/>
</dbReference>
<dbReference type="Proteomes" id="UP000178372">
    <property type="component" value="Unassembled WGS sequence"/>
</dbReference>
<evidence type="ECO:0000313" key="11">
    <source>
        <dbReference type="EMBL" id="OGK15808.1"/>
    </source>
</evidence>
<evidence type="ECO:0000256" key="6">
    <source>
        <dbReference type="ARBA" id="ARBA00023235"/>
    </source>
</evidence>
<protein>
    <recommendedName>
        <fullName evidence="13">Phosphomannomutase/phosphoglucomutase</fullName>
    </recommendedName>
</protein>
<comment type="cofactor">
    <cofactor evidence="1">
        <name>Mg(2+)</name>
        <dbReference type="ChEBI" id="CHEBI:18420"/>
    </cofactor>
</comment>
<dbReference type="InterPro" id="IPR005845">
    <property type="entry name" value="A-D-PHexomutase_a/b/a-II"/>
</dbReference>
<feature type="domain" description="Alpha-D-phosphohexomutase alpha/beta/alpha" evidence="10">
    <location>
        <begin position="274"/>
        <end position="376"/>
    </location>
</feature>
<evidence type="ECO:0000256" key="4">
    <source>
        <dbReference type="ARBA" id="ARBA00022723"/>
    </source>
</evidence>
<dbReference type="InterPro" id="IPR005844">
    <property type="entry name" value="A-D-PHexomutase_a/b/a-I"/>
</dbReference>
<comment type="similarity">
    <text evidence="2">Belongs to the phosphohexose mutase family.</text>
</comment>
<dbReference type="Pfam" id="PF00408">
    <property type="entry name" value="PGM_PMM_IV"/>
    <property type="match status" value="1"/>
</dbReference>
<dbReference type="InterPro" id="IPR005843">
    <property type="entry name" value="A-D-PHexomutase_C"/>
</dbReference>
<dbReference type="InterPro" id="IPR005846">
    <property type="entry name" value="A-D-PHexomutase_a/b/a-III"/>
</dbReference>
<sequence>MIRNIIPTSSIFKSYDIRGIYPDEINEDNIYLITQSILKFFQDQAKNTNVKVGVSHDMRLSAPKLYPGALQALKDGGACVWNFDLLSTPTFYFAVSHNNLPFGFILSASHNSPRYTGFKIVTNINNKIIKVGKNSGLDTIKKYSISGLKNKHTGGGIIERESILKDEVDSALSKVDISKIKPIKIVVDAANAMGSLYIEELFSRLPCKLVKMNFNLDGSFPAHDPNPLVDKNLIDVRKKVVEVGADLGIAPDGDGDRIIFIDENGEKIPASFLGSLIIKKLLQRYKGATIMFSVTEILTPRSITEEMGGKFIITPVGHTHITNLMHQSNALFAGEISGHYFFKDTGGTESGVFTIVNVLEILSSLAKPISQLIHDVRRSFASGEYNFSTDKADIIMERLKSDYKSGSLMTIDGIAVDYPTWRFSVRSSNTEPLIRLNVEARTQEGMKVKLNELINKIKALGAKKHND</sequence>
<dbReference type="EMBL" id="MFZF01000024">
    <property type="protein sequence ID" value="OGK15808.1"/>
    <property type="molecule type" value="Genomic_DNA"/>
</dbReference>
<dbReference type="CDD" id="cd03089">
    <property type="entry name" value="PMM_PGM"/>
    <property type="match status" value="1"/>
</dbReference>
<evidence type="ECO:0000256" key="1">
    <source>
        <dbReference type="ARBA" id="ARBA00001946"/>
    </source>
</evidence>
<dbReference type="PANTHER" id="PTHR43771">
    <property type="entry name" value="PHOSPHOMANNOMUTASE"/>
    <property type="match status" value="1"/>
</dbReference>
<proteinExistence type="inferred from homology"/>
<dbReference type="Gene3D" id="3.40.120.10">
    <property type="entry name" value="Alpha-D-Glucose-1,6-Bisphosphate, subunit A, domain 3"/>
    <property type="match status" value="3"/>
</dbReference>
<evidence type="ECO:0000256" key="2">
    <source>
        <dbReference type="ARBA" id="ARBA00010231"/>
    </source>
</evidence>
<accession>A0A1F7GA79</accession>
<evidence type="ECO:0000259" key="10">
    <source>
        <dbReference type="Pfam" id="PF02880"/>
    </source>
</evidence>
<gene>
    <name evidence="11" type="ORF">A2690_04710</name>
</gene>
<dbReference type="InterPro" id="IPR016055">
    <property type="entry name" value="A-D-PHexomutase_a/b/a-I/II/III"/>
</dbReference>
<evidence type="ECO:0000256" key="5">
    <source>
        <dbReference type="ARBA" id="ARBA00022842"/>
    </source>
</evidence>
<reference evidence="11 12" key="1">
    <citation type="journal article" date="2016" name="Nat. Commun.">
        <title>Thousands of microbial genomes shed light on interconnected biogeochemical processes in an aquifer system.</title>
        <authorList>
            <person name="Anantharaman K."/>
            <person name="Brown C.T."/>
            <person name="Hug L.A."/>
            <person name="Sharon I."/>
            <person name="Castelle C.J."/>
            <person name="Probst A.J."/>
            <person name="Thomas B.C."/>
            <person name="Singh A."/>
            <person name="Wilkins M.J."/>
            <person name="Karaoz U."/>
            <person name="Brodie E.L."/>
            <person name="Williams K.H."/>
            <person name="Hubbard S.S."/>
            <person name="Banfield J.F."/>
        </authorList>
    </citation>
    <scope>NUCLEOTIDE SEQUENCE [LARGE SCALE GENOMIC DNA]</scope>
</reference>
<dbReference type="Pfam" id="PF02879">
    <property type="entry name" value="PGM_PMM_II"/>
    <property type="match status" value="1"/>
</dbReference>
<dbReference type="PANTHER" id="PTHR43771:SF1">
    <property type="entry name" value="PHOSPHOMANNOMUTASE"/>
    <property type="match status" value="1"/>
</dbReference>
<evidence type="ECO:0000256" key="3">
    <source>
        <dbReference type="ARBA" id="ARBA00022553"/>
    </source>
</evidence>
<dbReference type="SUPFAM" id="SSF55957">
    <property type="entry name" value="Phosphoglucomutase, C-terminal domain"/>
    <property type="match status" value="1"/>
</dbReference>
<dbReference type="Pfam" id="PF02880">
    <property type="entry name" value="PGM_PMM_III"/>
    <property type="match status" value="1"/>
</dbReference>
<evidence type="ECO:0000259" key="9">
    <source>
        <dbReference type="Pfam" id="PF02879"/>
    </source>
</evidence>
<feature type="domain" description="Alpha-D-phosphohexomutase C-terminal" evidence="7">
    <location>
        <begin position="410"/>
        <end position="446"/>
    </location>
</feature>
<dbReference type="InterPro" id="IPR036900">
    <property type="entry name" value="A-D-PHexomutase_C_sf"/>
</dbReference>
<keyword evidence="3" id="KW-0597">Phosphoprotein</keyword>
<dbReference type="PRINTS" id="PR00509">
    <property type="entry name" value="PGMPMM"/>
</dbReference>
<evidence type="ECO:0008006" key="13">
    <source>
        <dbReference type="Google" id="ProtNLM"/>
    </source>
</evidence>
<keyword evidence="6" id="KW-0413">Isomerase</keyword>
<dbReference type="AlphaFoldDB" id="A0A1F7GA79"/>
<dbReference type="GO" id="GO:0016868">
    <property type="term" value="F:intramolecular phosphotransferase activity"/>
    <property type="evidence" value="ECO:0007669"/>
    <property type="project" value="InterPro"/>
</dbReference>
<evidence type="ECO:0000313" key="12">
    <source>
        <dbReference type="Proteomes" id="UP000178372"/>
    </source>
</evidence>
<keyword evidence="5" id="KW-0460">Magnesium</keyword>
<feature type="domain" description="Alpha-D-phosphohexomutase alpha/beta/alpha" evidence="9">
    <location>
        <begin position="169"/>
        <end position="265"/>
    </location>
</feature>